<dbReference type="AlphaFoldDB" id="A0A2N3WEW0"/>
<comment type="caution">
    <text evidence="1">The sequence shown here is derived from an EMBL/GenBank/DDBJ whole genome shotgun (WGS) entry which is preliminary data.</text>
</comment>
<evidence type="ECO:0000313" key="1">
    <source>
        <dbReference type="EMBL" id="PKV92395.1"/>
    </source>
</evidence>
<sequence>MKGPDGISRRGLFSLRVPLWGMFGATVTAVGPVVGRLSRVLAAVESGWRVCHSLGGPSGWLGLPGSGLSLGPGSGA</sequence>
<proteinExistence type="predicted"/>
<name>A0A2N3WEW0_9PSEU</name>
<protein>
    <submittedName>
        <fullName evidence="1">Uncharacterized protein</fullName>
    </submittedName>
</protein>
<keyword evidence="2" id="KW-1185">Reference proteome</keyword>
<dbReference type="EMBL" id="PJMY01000003">
    <property type="protein sequence ID" value="PKV92395.1"/>
    <property type="molecule type" value="Genomic_DNA"/>
</dbReference>
<reference evidence="1 2" key="1">
    <citation type="submission" date="2017-12" db="EMBL/GenBank/DDBJ databases">
        <title>Sequencing the genomes of 1000 Actinobacteria strains.</title>
        <authorList>
            <person name="Klenk H.-P."/>
        </authorList>
    </citation>
    <scope>NUCLEOTIDE SEQUENCE [LARGE SCALE GENOMIC DNA]</scope>
    <source>
        <strain evidence="1 2">DSM 45165</strain>
    </source>
</reference>
<gene>
    <name evidence="1" type="ORF">ATK30_3195</name>
</gene>
<dbReference type="Proteomes" id="UP000233750">
    <property type="component" value="Unassembled WGS sequence"/>
</dbReference>
<organism evidence="1 2">
    <name type="scientific">Amycolatopsis echigonensis</name>
    <dbReference type="NCBI Taxonomy" id="2576905"/>
    <lineage>
        <taxon>Bacteria</taxon>
        <taxon>Bacillati</taxon>
        <taxon>Actinomycetota</taxon>
        <taxon>Actinomycetes</taxon>
        <taxon>Pseudonocardiales</taxon>
        <taxon>Pseudonocardiaceae</taxon>
        <taxon>Amycolatopsis</taxon>
    </lineage>
</organism>
<accession>A0A2N3WEW0</accession>
<evidence type="ECO:0000313" key="2">
    <source>
        <dbReference type="Proteomes" id="UP000233750"/>
    </source>
</evidence>